<protein>
    <submittedName>
        <fullName evidence="2">Uncharacterized protein</fullName>
    </submittedName>
</protein>
<feature type="compositionally biased region" description="Basic and acidic residues" evidence="1">
    <location>
        <begin position="32"/>
        <end position="44"/>
    </location>
</feature>
<sequence>MEGKRCRAGTADGALALKWHWSAGLRGMEGSGTKRESRVRAQEHRARRRVAQKWGSNDGSQTTGPLCTLRRCWGRVMCIGNKGAGEHTGQMGGRAADGAESLQSDIDSSSTFHRRREPFWSRCRTPAMLDGHIDVRDWSSGIGHCARAQTDLVRVFYAHHPGAARGFDSLCSSSVVTGCAVR</sequence>
<accession>A0A165G9L5</accession>
<feature type="region of interest" description="Disordered" evidence="1">
    <location>
        <begin position="28"/>
        <end position="60"/>
    </location>
</feature>
<gene>
    <name evidence="2" type="ORF">EXIGLDRAFT_126660</name>
</gene>
<dbReference type="InParanoid" id="A0A165G9L5"/>
<dbReference type="EMBL" id="KV426054">
    <property type="protein sequence ID" value="KZV90192.1"/>
    <property type="molecule type" value="Genomic_DNA"/>
</dbReference>
<keyword evidence="3" id="KW-1185">Reference proteome</keyword>
<evidence type="ECO:0000313" key="3">
    <source>
        <dbReference type="Proteomes" id="UP000077266"/>
    </source>
</evidence>
<organism evidence="2 3">
    <name type="scientific">Exidia glandulosa HHB12029</name>
    <dbReference type="NCBI Taxonomy" id="1314781"/>
    <lineage>
        <taxon>Eukaryota</taxon>
        <taxon>Fungi</taxon>
        <taxon>Dikarya</taxon>
        <taxon>Basidiomycota</taxon>
        <taxon>Agaricomycotina</taxon>
        <taxon>Agaricomycetes</taxon>
        <taxon>Auriculariales</taxon>
        <taxon>Exidiaceae</taxon>
        <taxon>Exidia</taxon>
    </lineage>
</organism>
<dbReference type="AlphaFoldDB" id="A0A165G9L5"/>
<proteinExistence type="predicted"/>
<dbReference type="Proteomes" id="UP000077266">
    <property type="component" value="Unassembled WGS sequence"/>
</dbReference>
<evidence type="ECO:0000313" key="2">
    <source>
        <dbReference type="EMBL" id="KZV90192.1"/>
    </source>
</evidence>
<evidence type="ECO:0000256" key="1">
    <source>
        <dbReference type="SAM" id="MobiDB-lite"/>
    </source>
</evidence>
<reference evidence="2 3" key="1">
    <citation type="journal article" date="2016" name="Mol. Biol. Evol.">
        <title>Comparative Genomics of Early-Diverging Mushroom-Forming Fungi Provides Insights into the Origins of Lignocellulose Decay Capabilities.</title>
        <authorList>
            <person name="Nagy L.G."/>
            <person name="Riley R."/>
            <person name="Tritt A."/>
            <person name="Adam C."/>
            <person name="Daum C."/>
            <person name="Floudas D."/>
            <person name="Sun H."/>
            <person name="Yadav J.S."/>
            <person name="Pangilinan J."/>
            <person name="Larsson K.H."/>
            <person name="Matsuura K."/>
            <person name="Barry K."/>
            <person name="Labutti K."/>
            <person name="Kuo R."/>
            <person name="Ohm R.A."/>
            <person name="Bhattacharya S.S."/>
            <person name="Shirouzu T."/>
            <person name="Yoshinaga Y."/>
            <person name="Martin F.M."/>
            <person name="Grigoriev I.V."/>
            <person name="Hibbett D.S."/>
        </authorList>
    </citation>
    <scope>NUCLEOTIDE SEQUENCE [LARGE SCALE GENOMIC DNA]</scope>
    <source>
        <strain evidence="2 3">HHB12029</strain>
    </source>
</reference>
<name>A0A165G9L5_EXIGL</name>